<evidence type="ECO:0008006" key="4">
    <source>
        <dbReference type="Google" id="ProtNLM"/>
    </source>
</evidence>
<evidence type="ECO:0000313" key="3">
    <source>
        <dbReference type="Proteomes" id="UP000262172"/>
    </source>
</evidence>
<dbReference type="OrthoDB" id="182870at2"/>
<evidence type="ECO:0000256" key="1">
    <source>
        <dbReference type="SAM" id="SignalP"/>
    </source>
</evidence>
<dbReference type="PROSITE" id="PS51318">
    <property type="entry name" value="TAT"/>
    <property type="match status" value="1"/>
</dbReference>
<sequence>MRAPIRRRAAALATAGLAAATIAALAPAASAAVHPTVVETVPVTVDGSNQSGWWNPLTVVGDTTYFAYNVPAGTNRHQVHLAARSADGEWTSGCLRFATGACADYLNDNGHNQPSIAIDGAGDIHVFASMHHEDWNYFRSATPGDVTSLVEVSEEMPDQGATVSYPITSVGPDGDVWLMVRTGPDAQARRDGVLYRYDLDARTWARETLIASATNFSVYPDDLTVDESGQVHVLWEWHKWAAGPYRHLGSYAVWNPDTKSFHDVAGDALPTPIRPTTPGPVVFQPFTADESMDSTTPAFQTAKMAVQDGALQGITYRYSAAGSTLFDLKWAAWDGSAWNRETLIDSASLGAGVDTIAAMDATAFGSKTRAYGVVSVKEGTGLRSQVVMFEQAKGRTGWAVEAIGAPMTGQQRLRAATGPAGMDVLYLSAPATPGGGTLRYAEIPRSGEKRAGGSLADIVTALRDAQ</sequence>
<dbReference type="EMBL" id="QUAB01000018">
    <property type="protein sequence ID" value="REJ07215.1"/>
    <property type="molecule type" value="Genomic_DNA"/>
</dbReference>
<dbReference type="InterPro" id="IPR006311">
    <property type="entry name" value="TAT_signal"/>
</dbReference>
<dbReference type="AlphaFoldDB" id="A0A371NX65"/>
<organism evidence="2 3">
    <name type="scientific">Microbacterium bovistercoris</name>
    <dbReference type="NCBI Taxonomy" id="2293570"/>
    <lineage>
        <taxon>Bacteria</taxon>
        <taxon>Bacillati</taxon>
        <taxon>Actinomycetota</taxon>
        <taxon>Actinomycetes</taxon>
        <taxon>Micrococcales</taxon>
        <taxon>Microbacteriaceae</taxon>
        <taxon>Microbacterium</taxon>
    </lineage>
</organism>
<dbReference type="InterPro" id="IPR036278">
    <property type="entry name" value="Sialidase_sf"/>
</dbReference>
<accession>A0A371NX65</accession>
<keyword evidence="3" id="KW-1185">Reference proteome</keyword>
<evidence type="ECO:0000313" key="2">
    <source>
        <dbReference type="EMBL" id="REJ07215.1"/>
    </source>
</evidence>
<reference evidence="2 3" key="1">
    <citation type="submission" date="2018-08" db="EMBL/GenBank/DDBJ databases">
        <title>Isolation, diversity and antifungal activity of Actinobacteria from cow dung.</title>
        <authorList>
            <person name="Ling L."/>
        </authorList>
    </citation>
    <scope>NUCLEOTIDE SEQUENCE [LARGE SCALE GENOMIC DNA]</scope>
    <source>
        <strain evidence="2 3">NEAU-LLE</strain>
    </source>
</reference>
<dbReference type="SUPFAM" id="SSF50939">
    <property type="entry name" value="Sialidases"/>
    <property type="match status" value="1"/>
</dbReference>
<protein>
    <recommendedName>
        <fullName evidence="4">BNR repeat-containing family member</fullName>
    </recommendedName>
</protein>
<keyword evidence="1" id="KW-0732">Signal</keyword>
<gene>
    <name evidence="2" type="ORF">DY023_04275</name>
</gene>
<dbReference type="Pfam" id="PF15892">
    <property type="entry name" value="BNR_4"/>
    <property type="match status" value="1"/>
</dbReference>
<feature type="chain" id="PRO_5016994015" description="BNR repeat-containing family member" evidence="1">
    <location>
        <begin position="32"/>
        <end position="466"/>
    </location>
</feature>
<proteinExistence type="predicted"/>
<feature type="signal peptide" evidence="1">
    <location>
        <begin position="1"/>
        <end position="31"/>
    </location>
</feature>
<comment type="caution">
    <text evidence="2">The sequence shown here is derived from an EMBL/GenBank/DDBJ whole genome shotgun (WGS) entry which is preliminary data.</text>
</comment>
<dbReference type="Proteomes" id="UP000262172">
    <property type="component" value="Unassembled WGS sequence"/>
</dbReference>
<name>A0A371NX65_9MICO</name>
<dbReference type="CDD" id="cd15482">
    <property type="entry name" value="Sialidase_non-viral"/>
    <property type="match status" value="1"/>
</dbReference>
<dbReference type="RefSeq" id="WP_116241108.1">
    <property type="nucleotide sequence ID" value="NZ_QUAB01000018.1"/>
</dbReference>